<feature type="compositionally biased region" description="Polar residues" evidence="3">
    <location>
        <begin position="1371"/>
        <end position="1406"/>
    </location>
</feature>
<dbReference type="GO" id="GO:0006406">
    <property type="term" value="P:mRNA export from nucleus"/>
    <property type="evidence" value="ECO:0007669"/>
    <property type="project" value="InterPro"/>
</dbReference>
<dbReference type="GO" id="GO:0008270">
    <property type="term" value="F:zinc ion binding"/>
    <property type="evidence" value="ECO:0007669"/>
    <property type="project" value="UniProtKB-KW"/>
</dbReference>
<feature type="compositionally biased region" description="Basic and acidic residues" evidence="3">
    <location>
        <begin position="1325"/>
        <end position="1344"/>
    </location>
</feature>
<dbReference type="InterPro" id="IPR032302">
    <property type="entry name" value="THOC2_N"/>
</dbReference>
<dbReference type="GO" id="GO:0003729">
    <property type="term" value="F:mRNA binding"/>
    <property type="evidence" value="ECO:0007669"/>
    <property type="project" value="TreeGrafter"/>
</dbReference>
<dbReference type="Pfam" id="PF11262">
    <property type="entry name" value="Tho2"/>
    <property type="match status" value="1"/>
</dbReference>
<dbReference type="EMBL" id="JABANN010000279">
    <property type="protein sequence ID" value="KAF4663786.1"/>
    <property type="molecule type" value="Genomic_DNA"/>
</dbReference>
<accession>A0A7J6LIE9</accession>
<feature type="region of interest" description="Disordered" evidence="3">
    <location>
        <begin position="308"/>
        <end position="340"/>
    </location>
</feature>
<feature type="compositionally biased region" description="Basic and acidic residues" evidence="3">
    <location>
        <begin position="1407"/>
        <end position="1427"/>
    </location>
</feature>
<dbReference type="Pfam" id="PF16134">
    <property type="entry name" value="THOC2_N"/>
    <property type="match status" value="1"/>
</dbReference>
<protein>
    <recommendedName>
        <fullName evidence="4">CCHC-type domain-containing protein</fullName>
    </recommendedName>
</protein>
<feature type="domain" description="CCHC-type" evidence="4">
    <location>
        <begin position="1727"/>
        <end position="1743"/>
    </location>
</feature>
<feature type="compositionally biased region" description="Polar residues" evidence="3">
    <location>
        <begin position="1675"/>
        <end position="1685"/>
    </location>
</feature>
<keyword evidence="1" id="KW-0862">Zinc</keyword>
<evidence type="ECO:0000313" key="5">
    <source>
        <dbReference type="EMBL" id="KAF4659049.1"/>
    </source>
</evidence>
<dbReference type="EMBL" id="JABAHT010000284">
    <property type="protein sequence ID" value="KAF4659049.1"/>
    <property type="molecule type" value="Genomic_DNA"/>
</dbReference>
<feature type="compositionally biased region" description="Basic and acidic residues" evidence="3">
    <location>
        <begin position="1610"/>
        <end position="1646"/>
    </location>
</feature>
<dbReference type="GO" id="GO:0000445">
    <property type="term" value="C:THO complex part of transcription export complex"/>
    <property type="evidence" value="ECO:0007669"/>
    <property type="project" value="TreeGrafter"/>
</dbReference>
<feature type="region of interest" description="Disordered" evidence="3">
    <location>
        <begin position="1510"/>
        <end position="1545"/>
    </location>
</feature>
<feature type="compositionally biased region" description="Polar residues" evidence="3">
    <location>
        <begin position="326"/>
        <end position="340"/>
    </location>
</feature>
<keyword evidence="2" id="KW-0175">Coiled coil</keyword>
<dbReference type="InterPro" id="IPR036875">
    <property type="entry name" value="Znf_CCHC_sf"/>
</dbReference>
<evidence type="ECO:0000313" key="7">
    <source>
        <dbReference type="Proteomes" id="UP000570595"/>
    </source>
</evidence>
<name>A0A7J6LIE9_PEROL</name>
<keyword evidence="1" id="KW-0479">Metal-binding</keyword>
<feature type="region of interest" description="Disordered" evidence="3">
    <location>
        <begin position="1575"/>
        <end position="1598"/>
    </location>
</feature>
<keyword evidence="1" id="KW-0863">Zinc-finger</keyword>
<feature type="region of interest" description="Disordered" evidence="3">
    <location>
        <begin position="1325"/>
        <end position="1441"/>
    </location>
</feature>
<dbReference type="OrthoDB" id="29024at2759"/>
<evidence type="ECO:0000256" key="1">
    <source>
        <dbReference type="PROSITE-ProRule" id="PRU00047"/>
    </source>
</evidence>
<evidence type="ECO:0000313" key="8">
    <source>
        <dbReference type="Proteomes" id="UP000572268"/>
    </source>
</evidence>
<evidence type="ECO:0000256" key="3">
    <source>
        <dbReference type="SAM" id="MobiDB-lite"/>
    </source>
</evidence>
<feature type="region of interest" description="Disordered" evidence="3">
    <location>
        <begin position="1610"/>
        <end position="1663"/>
    </location>
</feature>
<dbReference type="SMART" id="SM00343">
    <property type="entry name" value="ZnF_C2HC"/>
    <property type="match status" value="1"/>
</dbReference>
<evidence type="ECO:0000313" key="6">
    <source>
        <dbReference type="EMBL" id="KAF4663786.1"/>
    </source>
</evidence>
<dbReference type="PANTHER" id="PTHR21597:SF0">
    <property type="entry name" value="THO COMPLEX SUBUNIT 2"/>
    <property type="match status" value="1"/>
</dbReference>
<reference evidence="7 8" key="1">
    <citation type="submission" date="2020-04" db="EMBL/GenBank/DDBJ databases">
        <title>Perkinsus olseni comparative genomics.</title>
        <authorList>
            <person name="Bogema D.R."/>
        </authorList>
    </citation>
    <scope>NUCLEOTIDE SEQUENCE [LARGE SCALE GENOMIC DNA]</scope>
    <source>
        <strain evidence="5">ATCC PRA-179</strain>
        <strain evidence="6">ATCC PRA-31</strain>
    </source>
</reference>
<feature type="compositionally biased region" description="Low complexity" evidence="3">
    <location>
        <begin position="1652"/>
        <end position="1663"/>
    </location>
</feature>
<dbReference type="Proteomes" id="UP000570595">
    <property type="component" value="Unassembled WGS sequence"/>
</dbReference>
<dbReference type="InterPro" id="IPR021418">
    <property type="entry name" value="THO_THOC2_C"/>
</dbReference>
<dbReference type="Proteomes" id="UP000572268">
    <property type="component" value="Unassembled WGS sequence"/>
</dbReference>
<feature type="compositionally biased region" description="Basic and acidic residues" evidence="3">
    <location>
        <begin position="1352"/>
        <end position="1370"/>
    </location>
</feature>
<comment type="caution">
    <text evidence="5">The sequence shown here is derived from an EMBL/GenBank/DDBJ whole genome shotgun (WGS) entry which is preliminary data.</text>
</comment>
<gene>
    <name evidence="6" type="ORF">FOL46_004556</name>
    <name evidence="5" type="ORF">FOZ61_005053</name>
</gene>
<organism evidence="5 7">
    <name type="scientific">Perkinsus olseni</name>
    <name type="common">Perkinsus atlanticus</name>
    <dbReference type="NCBI Taxonomy" id="32597"/>
    <lineage>
        <taxon>Eukaryota</taxon>
        <taxon>Sar</taxon>
        <taxon>Alveolata</taxon>
        <taxon>Perkinsozoa</taxon>
        <taxon>Perkinsea</taxon>
        <taxon>Perkinsida</taxon>
        <taxon>Perkinsidae</taxon>
        <taxon>Perkinsus</taxon>
    </lineage>
</organism>
<dbReference type="PANTHER" id="PTHR21597">
    <property type="entry name" value="THO2 PROTEIN"/>
    <property type="match status" value="1"/>
</dbReference>
<evidence type="ECO:0000256" key="2">
    <source>
        <dbReference type="SAM" id="Coils"/>
    </source>
</evidence>
<dbReference type="InterPro" id="IPR040007">
    <property type="entry name" value="Tho2"/>
</dbReference>
<feature type="coiled-coil region" evidence="2">
    <location>
        <begin position="1034"/>
        <end position="1109"/>
    </location>
</feature>
<dbReference type="SUPFAM" id="SSF57756">
    <property type="entry name" value="Retrovirus zinc finger-like domains"/>
    <property type="match status" value="1"/>
</dbReference>
<dbReference type="PROSITE" id="PS50158">
    <property type="entry name" value="ZF_CCHC"/>
    <property type="match status" value="1"/>
</dbReference>
<proteinExistence type="predicted"/>
<feature type="compositionally biased region" description="Basic and acidic residues" evidence="3">
    <location>
        <begin position="1512"/>
        <end position="1521"/>
    </location>
</feature>
<feature type="region of interest" description="Disordered" evidence="3">
    <location>
        <begin position="1675"/>
        <end position="1695"/>
    </location>
</feature>
<sequence>MAAAGKKAAYVTDDILALGRKERVTRLRAKLSDILGQGDNAFAQVSQYFYELIWSVLRGRPGATLEEQPCVEVLKDMGFTRAHQEALLDHLFIACHYEPCSKAALSLVRGLQRGGVVSLATTLGNMEPHMGVPAEIVSPEVFRRKIMQARTKQLYSVNKYNTFRECSEGYAAAIETVWSVSSRRSKEDAIKCGEELKKIVAHYQLCPTRVCAMVVDTVQWWFAQAMRRYWFGRKSDRAAKGEPELPSSARFAEVLEWYLEILRGYHHTQLLSVLKFYLCCYNKIPFLVHSDNPPISVLDIVPPADLHAPQPARSGGGGQHSKRSDGTASESHSTNPADSNSASAIRLARSNVLYEFAGVLMILLRGSLLSPTELGEELWEYMYTYPRVDPDPVISKLESKALECYKAVINSHTAIIIGGSGEDQDQKMQEAIDALSEYRDIPTCLLQAALDAGDVTLAKHIVRRLQLSRPALLSTVRQGLTDELAWLLCTNVDPRSRRHKARLALHPLRHYFEPGPAEGPLLEEGSDALWLIEMLGSQLCHDAACLAICWQRAGDALAAKGCRSERLDSLVARVLLPALSCAAGSNGANPWLATIAWESYLKGRPVEDRYQIYALWDQVGQSDPTDLAQFPLQLVHAKVRKDTKSLLKRIVKDAQQSEDKLARYSPYAWTKLALMNPLPCAEYVVHNLTERSNSNLIGPYIDVTGRSGDMTCDTVGYEILCEATNPRLTRAVGFLNKESAVIEGWIQNLSEFAGRFYRKHSHIDMRGLLKVIRVCLRPPNPRTSSDEETINFLLGQSLMRQLLQGLISYVGGFTVIAELNDEQVQCLSGGPVLCALSQTINPEAGGIGGTGGSTGGRYSERARAALRAAMTQEGPTLVQSFWHSLMAQRDLLVSHTAIINGFTENKGGLKLLGYLLDTSHTQLLQLTQYLVLVASTAHPYSELLPDVDQLFRPKGHRLMADQLPLAFHLCRPGLPPYGVLPSDDEKDRQITVAKLSEAVKPFLPGQSEEALDGLSLNFYLTFWRLSLYDIYVPCDSYKKQIASMEREMVEMQGAADGRATAATPNPTKQTIKRAKKEIHRLREHIDKLRVEETLQLENHHRVLERLRRECGGWWKQEVGNEQATVALVKWMLAQRVMLSVQDALFCAHFVKLLVTLHPPGFQLLDFYNVATTLLMVLVQCCTESEARWFGVFLRDIMHYVKDLRSIGDSSKFAEYVAGNSAFYRHYRPYGEKDAEYLKLSELKKGHAKWEGRVCKALKPGLEKSADWSEKRNALTVLISCHEYCPVHYRSARAVMHHLEALSKDQGQPPDIKTMAGGLLSKMKQREDSLLDRPPPKPAHDHPKPSDGQSKSAEAHGKSTEAHNKPSDSHARTTSSSQGHALNALSSPSTGVKRSATDSPNSTTTSPEGKKLRTNDERSERSSARERVSSSTSSRPNQFRLPLMRSFSDYNDGYYYDDGPGSHPHRQANFGQHDDRVAYGEGGSAEYGRSYYDEEYSAWDGSRSVHQRGWHSSSEEFRRPGEDSDSDLSDGHGLRKRWKDTDNPESMTVGQMASLYLMREAKRRYEPIEPYTPLDFDVRKTRRPRSCSRSPSPYMQRQIDSMFREIDRTLAEKRGETNSDHRSRSRSREREPVSAEGKGKGGHHEDSMNCPRELGLGLEGKPLPGTMEEARLLLASSTEPEQTQPQAARPDDPYESFRQRTATSWTTFLAAKRYARQEPGGEDRLRGRCNLCGDPGHYARDCRRRL</sequence>
<dbReference type="InterPro" id="IPR001878">
    <property type="entry name" value="Znf_CCHC"/>
</dbReference>
<evidence type="ECO:0000259" key="4">
    <source>
        <dbReference type="PROSITE" id="PS50158"/>
    </source>
</evidence>
<dbReference type="GO" id="GO:0006397">
    <property type="term" value="P:mRNA processing"/>
    <property type="evidence" value="ECO:0007669"/>
    <property type="project" value="InterPro"/>
</dbReference>